<organism evidence="1 2">
    <name type="scientific">Capnocytophaga genosp. AHN8471</name>
    <dbReference type="NCBI Taxonomy" id="327574"/>
    <lineage>
        <taxon>Bacteria</taxon>
        <taxon>Pseudomonadati</taxon>
        <taxon>Bacteroidota</taxon>
        <taxon>Flavobacteriia</taxon>
        <taxon>Flavobacteriales</taxon>
        <taxon>Flavobacteriaceae</taxon>
        <taxon>Capnocytophaga</taxon>
    </lineage>
</organism>
<dbReference type="Proteomes" id="UP000603506">
    <property type="component" value="Unassembled WGS sequence"/>
</dbReference>
<keyword evidence="2" id="KW-1185">Reference proteome</keyword>
<name>A0ABS1YYU2_9FLAO</name>
<sequence length="80" mass="9391">MELNLTVKENNSPVLTSIKYTKKLDFIDFDQPEKIEFDSSQIIDDDQEHYDFIMELSKKTNKKVALRLAKEKNITLPSQK</sequence>
<gene>
    <name evidence="1" type="ORF">JNB19_12695</name>
</gene>
<accession>A0ABS1YYU2</accession>
<comment type="caution">
    <text evidence="1">The sequence shown here is derived from an EMBL/GenBank/DDBJ whole genome shotgun (WGS) entry which is preliminary data.</text>
</comment>
<dbReference type="EMBL" id="JAEUAH010000021">
    <property type="protein sequence ID" value="MBM0651597.1"/>
    <property type="molecule type" value="Genomic_DNA"/>
</dbReference>
<dbReference type="RefSeq" id="WP_198474032.1">
    <property type="nucleotide sequence ID" value="NZ_JAESPH010000006.1"/>
</dbReference>
<protein>
    <submittedName>
        <fullName evidence="1">Uncharacterized protein</fullName>
    </submittedName>
</protein>
<evidence type="ECO:0000313" key="1">
    <source>
        <dbReference type="EMBL" id="MBM0651597.1"/>
    </source>
</evidence>
<evidence type="ECO:0000313" key="2">
    <source>
        <dbReference type="Proteomes" id="UP000603506"/>
    </source>
</evidence>
<reference evidence="1 2" key="1">
    <citation type="submission" date="2021-01" db="EMBL/GenBank/DDBJ databases">
        <title>Evidence that Capnocytophaga endodontalis is a later homotypic synonym for Capnocytophaga genospecies AHN8471, and request for opinion on proposed recognition of strain AHN8471 as type strain of the species.</title>
        <authorList>
            <person name="Nicholson A.C."/>
            <person name="Hopper C.L."/>
            <person name="Gulvik C.A."/>
            <person name="Mcquiston J.R."/>
            <person name="Lau E.F."/>
        </authorList>
    </citation>
    <scope>NUCLEOTIDE SEQUENCE [LARGE SCALE GENOMIC DNA]</scope>
    <source>
        <strain evidence="1 2">AHN9576</strain>
    </source>
</reference>
<proteinExistence type="predicted"/>